<proteinExistence type="predicted"/>
<feature type="region of interest" description="Disordered" evidence="1">
    <location>
        <begin position="20"/>
        <end position="55"/>
    </location>
</feature>
<name>A0ABV5K498_9ACTN</name>
<evidence type="ECO:0000256" key="1">
    <source>
        <dbReference type="SAM" id="MobiDB-lite"/>
    </source>
</evidence>
<dbReference type="Proteomes" id="UP001589750">
    <property type="component" value="Unassembled WGS sequence"/>
</dbReference>
<feature type="compositionally biased region" description="Basic residues" evidence="1">
    <location>
        <begin position="33"/>
        <end position="44"/>
    </location>
</feature>
<dbReference type="EMBL" id="JBHMDG010000001">
    <property type="protein sequence ID" value="MFB9311515.1"/>
    <property type="molecule type" value="Genomic_DNA"/>
</dbReference>
<comment type="caution">
    <text evidence="2">The sequence shown here is derived from an EMBL/GenBank/DDBJ whole genome shotgun (WGS) entry which is preliminary data.</text>
</comment>
<gene>
    <name evidence="2" type="ORF">ACFFRI_00545</name>
</gene>
<organism evidence="2 3">
    <name type="scientific">Nocardioides plantarum</name>
    <dbReference type="NCBI Taxonomy" id="29299"/>
    <lineage>
        <taxon>Bacteria</taxon>
        <taxon>Bacillati</taxon>
        <taxon>Actinomycetota</taxon>
        <taxon>Actinomycetes</taxon>
        <taxon>Propionibacteriales</taxon>
        <taxon>Nocardioidaceae</taxon>
        <taxon>Nocardioides</taxon>
    </lineage>
</organism>
<protein>
    <recommendedName>
        <fullName evidence="4">50S ribosomal protein L29</fullName>
    </recommendedName>
</protein>
<accession>A0ABV5K498</accession>
<evidence type="ECO:0000313" key="2">
    <source>
        <dbReference type="EMBL" id="MFB9311515.1"/>
    </source>
</evidence>
<dbReference type="RefSeq" id="WP_170215313.1">
    <property type="nucleotide sequence ID" value="NZ_JBHMDG010000001.1"/>
</dbReference>
<sequence>MNAHELLDYEMRRTHADATVDHDARNRATLSASRRRARRHRLAARVRSVADRLEA</sequence>
<evidence type="ECO:0008006" key="4">
    <source>
        <dbReference type="Google" id="ProtNLM"/>
    </source>
</evidence>
<reference evidence="2 3" key="1">
    <citation type="submission" date="2024-09" db="EMBL/GenBank/DDBJ databases">
        <authorList>
            <person name="Sun Q."/>
            <person name="Mori K."/>
        </authorList>
    </citation>
    <scope>NUCLEOTIDE SEQUENCE [LARGE SCALE GENOMIC DNA]</scope>
    <source>
        <strain evidence="2 3">JCM 9626</strain>
    </source>
</reference>
<keyword evidence="3" id="KW-1185">Reference proteome</keyword>
<evidence type="ECO:0000313" key="3">
    <source>
        <dbReference type="Proteomes" id="UP001589750"/>
    </source>
</evidence>